<dbReference type="Proteomes" id="UP000323386">
    <property type="component" value="Unassembled WGS sequence"/>
</dbReference>
<feature type="domain" description="DUF1746" evidence="3">
    <location>
        <begin position="11"/>
        <end position="116"/>
    </location>
</feature>
<dbReference type="PANTHER" id="PTHR39405:SF1">
    <property type="entry name" value="DSC E3 UBIQUITIN LIGASE COMPLEX SUBUNIT 4"/>
    <property type="match status" value="1"/>
</dbReference>
<dbReference type="AlphaFoldDB" id="A0A5C3EYP2"/>
<sequence>MYRQRRELIQSLDLLVFALLVYVWFIDGSTLWFLVKSALQVQFCNPIQMHPTWSLPFFTVFLSCFNLLIVTVHVLGGPIGAGKSRTIIIDFVGQDHQTGKLHMVLIDLFVAFVQTVLLVVAFEHGIDELRSEGEKSCLDEDQEVDALDAGEADRVERGQGWDADDEEASLFASHRIQERADEATRSAPWTTDHSSLSQPIAVVRLQPLAERIWTGDLGQRKPGDGTGEGAEGVSGSRGSDGASSTAAAANSG</sequence>
<evidence type="ECO:0000256" key="2">
    <source>
        <dbReference type="SAM" id="Phobius"/>
    </source>
</evidence>
<dbReference type="GO" id="GO:0005783">
    <property type="term" value="C:endoplasmic reticulum"/>
    <property type="evidence" value="ECO:0007669"/>
    <property type="project" value="TreeGrafter"/>
</dbReference>
<dbReference type="InterPro" id="IPR038967">
    <property type="entry name" value="Dsc4-like"/>
</dbReference>
<keyword evidence="2" id="KW-1133">Transmembrane helix</keyword>
<dbReference type="PANTHER" id="PTHR39405">
    <property type="entry name" value="DSC E3 UBIQUITIN LIGASE COMPLEX SUBUNIT 4"/>
    <property type="match status" value="1"/>
</dbReference>
<feature type="region of interest" description="Disordered" evidence="1">
    <location>
        <begin position="214"/>
        <end position="252"/>
    </location>
</feature>
<reference evidence="4 5" key="1">
    <citation type="submission" date="2018-03" db="EMBL/GenBank/DDBJ databases">
        <authorList>
            <person name="Guldener U."/>
        </authorList>
    </citation>
    <scope>NUCLEOTIDE SEQUENCE [LARGE SCALE GENOMIC DNA]</scope>
    <source>
        <strain evidence="4 5">DAOM196992</strain>
    </source>
</reference>
<dbReference type="GO" id="GO:0044695">
    <property type="term" value="C:Dsc E3 ubiquitin ligase complex"/>
    <property type="evidence" value="ECO:0007669"/>
    <property type="project" value="InterPro"/>
</dbReference>
<name>A0A5C3EYP2_9BASI</name>
<accession>A0A5C3EYP2</accession>
<keyword evidence="2" id="KW-0812">Transmembrane</keyword>
<evidence type="ECO:0000259" key="3">
    <source>
        <dbReference type="Pfam" id="PF08508"/>
    </source>
</evidence>
<keyword evidence="5" id="KW-1185">Reference proteome</keyword>
<gene>
    <name evidence="4" type="ORF">PSFLO_01720</name>
</gene>
<keyword evidence="2" id="KW-0472">Membrane</keyword>
<dbReference type="GO" id="GO:0032933">
    <property type="term" value="P:SREBP signaling pathway"/>
    <property type="evidence" value="ECO:0007669"/>
    <property type="project" value="InterPro"/>
</dbReference>
<dbReference type="EMBL" id="OOIP01000004">
    <property type="protein sequence ID" value="SPO36249.1"/>
    <property type="molecule type" value="Genomic_DNA"/>
</dbReference>
<feature type="transmembrane region" description="Helical" evidence="2">
    <location>
        <begin position="55"/>
        <end position="80"/>
    </location>
</feature>
<dbReference type="Pfam" id="PF08508">
    <property type="entry name" value="DUF1746"/>
    <property type="match status" value="1"/>
</dbReference>
<protein>
    <recommendedName>
        <fullName evidence="3">DUF1746 domain-containing protein</fullName>
    </recommendedName>
</protein>
<feature type="transmembrane region" description="Helical" evidence="2">
    <location>
        <begin position="101"/>
        <end position="122"/>
    </location>
</feature>
<feature type="transmembrane region" description="Helical" evidence="2">
    <location>
        <begin position="12"/>
        <end position="35"/>
    </location>
</feature>
<proteinExistence type="predicted"/>
<organism evidence="4 5">
    <name type="scientific">Pseudozyma flocculosa</name>
    <dbReference type="NCBI Taxonomy" id="84751"/>
    <lineage>
        <taxon>Eukaryota</taxon>
        <taxon>Fungi</taxon>
        <taxon>Dikarya</taxon>
        <taxon>Basidiomycota</taxon>
        <taxon>Ustilaginomycotina</taxon>
        <taxon>Ustilaginomycetes</taxon>
        <taxon>Ustilaginales</taxon>
        <taxon>Ustilaginaceae</taxon>
        <taxon>Pseudozyma</taxon>
    </lineage>
</organism>
<dbReference type="OrthoDB" id="5428737at2759"/>
<dbReference type="InterPro" id="IPR013715">
    <property type="entry name" value="DUF1746"/>
</dbReference>
<evidence type="ECO:0000313" key="4">
    <source>
        <dbReference type="EMBL" id="SPO36249.1"/>
    </source>
</evidence>
<evidence type="ECO:0000256" key="1">
    <source>
        <dbReference type="SAM" id="MobiDB-lite"/>
    </source>
</evidence>
<evidence type="ECO:0000313" key="5">
    <source>
        <dbReference type="Proteomes" id="UP000323386"/>
    </source>
</evidence>
<feature type="compositionally biased region" description="Low complexity" evidence="1">
    <location>
        <begin position="233"/>
        <end position="252"/>
    </location>
</feature>